<gene>
    <name evidence="2" type="ORF">FB45DRAFT_353909</name>
</gene>
<keyword evidence="1" id="KW-0175">Coiled coil</keyword>
<dbReference type="InterPro" id="IPR032675">
    <property type="entry name" value="LRR_dom_sf"/>
</dbReference>
<dbReference type="Gene3D" id="3.80.10.10">
    <property type="entry name" value="Ribonuclease Inhibitor"/>
    <property type="match status" value="1"/>
</dbReference>
<evidence type="ECO:0000313" key="2">
    <source>
        <dbReference type="EMBL" id="KAJ7641230.1"/>
    </source>
</evidence>
<name>A0AAD7C776_9AGAR</name>
<keyword evidence="3" id="KW-1185">Reference proteome</keyword>
<dbReference type="Gene3D" id="1.20.1280.50">
    <property type="match status" value="1"/>
</dbReference>
<evidence type="ECO:0000256" key="1">
    <source>
        <dbReference type="SAM" id="Coils"/>
    </source>
</evidence>
<feature type="coiled-coil region" evidence="1">
    <location>
        <begin position="17"/>
        <end position="44"/>
    </location>
</feature>
<dbReference type="AlphaFoldDB" id="A0AAD7C776"/>
<accession>A0AAD7C776</accession>
<dbReference type="Proteomes" id="UP001221142">
    <property type="component" value="Unassembled WGS sequence"/>
</dbReference>
<dbReference type="EMBL" id="JARKIF010000004">
    <property type="protein sequence ID" value="KAJ7641230.1"/>
    <property type="molecule type" value="Genomic_DNA"/>
</dbReference>
<evidence type="ECO:0000313" key="3">
    <source>
        <dbReference type="Proteomes" id="UP001221142"/>
    </source>
</evidence>
<protein>
    <recommendedName>
        <fullName evidence="4">F-box domain-containing protein</fullName>
    </recommendedName>
</protein>
<evidence type="ECO:0008006" key="4">
    <source>
        <dbReference type="Google" id="ProtNLM"/>
    </source>
</evidence>
<organism evidence="2 3">
    <name type="scientific">Roridomyces roridus</name>
    <dbReference type="NCBI Taxonomy" id="1738132"/>
    <lineage>
        <taxon>Eukaryota</taxon>
        <taxon>Fungi</taxon>
        <taxon>Dikarya</taxon>
        <taxon>Basidiomycota</taxon>
        <taxon>Agaricomycotina</taxon>
        <taxon>Agaricomycetes</taxon>
        <taxon>Agaricomycetidae</taxon>
        <taxon>Agaricales</taxon>
        <taxon>Marasmiineae</taxon>
        <taxon>Mycenaceae</taxon>
        <taxon>Roridomyces</taxon>
    </lineage>
</organism>
<comment type="caution">
    <text evidence="2">The sequence shown here is derived from an EMBL/GenBank/DDBJ whole genome shotgun (WGS) entry which is preliminary data.</text>
</comment>
<dbReference type="SUPFAM" id="SSF52047">
    <property type="entry name" value="RNI-like"/>
    <property type="match status" value="1"/>
</dbReference>
<sequence>MSQPYPTTARAADRARVGAIDAEIRELQARIRVLQLEQASFQRRLDAYKYPVLTLPNEIASEIFIHCLPPYPDCPPLTGLDSPPSLTHICRTWREIALATPRLWRAISTSYVDSEAEQARVVQTWLERSGCYPLSLQLTVAEQAQNYTLVAMLSHRERWQHAELEIASSEGALIEGPFPLLESLSLSVDDFDYTHPTTSYGDFPQLRAVTLDDAHHGTWLPMSQLTSLTFDEVGPADYLPLLHGAANLVRLNLIDSDTSEPPQGGINLARLETLVMVDYPDAEISSQILDMFTLPALHTLHISGGLLGADPVSSLTLLISRSGCKLQQVVVAGSRKISKKKLRGAFPSIPNIVFERKYSWTRKSQFRNELNINPP</sequence>
<proteinExistence type="predicted"/>
<reference evidence="2" key="1">
    <citation type="submission" date="2023-03" db="EMBL/GenBank/DDBJ databases">
        <title>Massive genome expansion in bonnet fungi (Mycena s.s.) driven by repeated elements and novel gene families across ecological guilds.</title>
        <authorList>
            <consortium name="Lawrence Berkeley National Laboratory"/>
            <person name="Harder C.B."/>
            <person name="Miyauchi S."/>
            <person name="Viragh M."/>
            <person name="Kuo A."/>
            <person name="Thoen E."/>
            <person name="Andreopoulos B."/>
            <person name="Lu D."/>
            <person name="Skrede I."/>
            <person name="Drula E."/>
            <person name="Henrissat B."/>
            <person name="Morin E."/>
            <person name="Kohler A."/>
            <person name="Barry K."/>
            <person name="LaButti K."/>
            <person name="Morin E."/>
            <person name="Salamov A."/>
            <person name="Lipzen A."/>
            <person name="Mereny Z."/>
            <person name="Hegedus B."/>
            <person name="Baldrian P."/>
            <person name="Stursova M."/>
            <person name="Weitz H."/>
            <person name="Taylor A."/>
            <person name="Grigoriev I.V."/>
            <person name="Nagy L.G."/>
            <person name="Martin F."/>
            <person name="Kauserud H."/>
        </authorList>
    </citation>
    <scope>NUCLEOTIDE SEQUENCE</scope>
    <source>
        <strain evidence="2">9284</strain>
    </source>
</reference>